<keyword evidence="2" id="KW-0472">Membrane</keyword>
<feature type="compositionally biased region" description="Polar residues" evidence="1">
    <location>
        <begin position="22"/>
        <end position="64"/>
    </location>
</feature>
<evidence type="ECO:0000313" key="4">
    <source>
        <dbReference type="Proteomes" id="UP000092154"/>
    </source>
</evidence>
<proteinExistence type="predicted"/>
<accession>A0A1B7N1Z3</accession>
<feature type="compositionally biased region" description="Low complexity" evidence="1">
    <location>
        <begin position="72"/>
        <end position="85"/>
    </location>
</feature>
<dbReference type="EMBL" id="KV448273">
    <property type="protein sequence ID" value="OAX38866.1"/>
    <property type="molecule type" value="Genomic_DNA"/>
</dbReference>
<name>A0A1B7N1Z3_9AGAM</name>
<evidence type="ECO:0000256" key="1">
    <source>
        <dbReference type="SAM" id="MobiDB-lite"/>
    </source>
</evidence>
<keyword evidence="4" id="KW-1185">Reference proteome</keyword>
<evidence type="ECO:0000313" key="3">
    <source>
        <dbReference type="EMBL" id="OAX38866.1"/>
    </source>
</evidence>
<keyword evidence="2" id="KW-1133">Transmembrane helix</keyword>
<dbReference type="AlphaFoldDB" id="A0A1B7N1Z3"/>
<organism evidence="3 4">
    <name type="scientific">Rhizopogon vinicolor AM-OR11-026</name>
    <dbReference type="NCBI Taxonomy" id="1314800"/>
    <lineage>
        <taxon>Eukaryota</taxon>
        <taxon>Fungi</taxon>
        <taxon>Dikarya</taxon>
        <taxon>Basidiomycota</taxon>
        <taxon>Agaricomycotina</taxon>
        <taxon>Agaricomycetes</taxon>
        <taxon>Agaricomycetidae</taxon>
        <taxon>Boletales</taxon>
        <taxon>Suillineae</taxon>
        <taxon>Rhizopogonaceae</taxon>
        <taxon>Rhizopogon</taxon>
    </lineage>
</organism>
<protein>
    <submittedName>
        <fullName evidence="3">Uncharacterized protein</fullName>
    </submittedName>
</protein>
<sequence length="127" mass="13625">MISASSPSSRPTSPLPDPWMSPPSQIQITRALSPQPRKSSALSRNTSTHVPAFSPGSSARSTPVSFPPPLPNAADSLSSSSMTAMSKEEKAAEMARRKEERRLVSVVILFVCRFWGCSSVLHSALKS</sequence>
<feature type="compositionally biased region" description="Low complexity" evidence="1">
    <location>
        <begin position="1"/>
        <end position="12"/>
    </location>
</feature>
<feature type="region of interest" description="Disordered" evidence="1">
    <location>
        <begin position="1"/>
        <end position="93"/>
    </location>
</feature>
<feature type="transmembrane region" description="Helical" evidence="2">
    <location>
        <begin position="103"/>
        <end position="125"/>
    </location>
</feature>
<reference evidence="3 4" key="1">
    <citation type="submission" date="2016-06" db="EMBL/GenBank/DDBJ databases">
        <title>Comparative genomics of the ectomycorrhizal sister species Rhizopogon vinicolor and Rhizopogon vesiculosus (Basidiomycota: Boletales) reveals a divergence of the mating type B locus.</title>
        <authorList>
            <consortium name="DOE Joint Genome Institute"/>
            <person name="Mujic A.B."/>
            <person name="Kuo A."/>
            <person name="Tritt A."/>
            <person name="Lipzen A."/>
            <person name="Chen C."/>
            <person name="Johnson J."/>
            <person name="Sharma A."/>
            <person name="Barry K."/>
            <person name="Grigoriev I.V."/>
            <person name="Spatafora J.W."/>
        </authorList>
    </citation>
    <scope>NUCLEOTIDE SEQUENCE [LARGE SCALE GENOMIC DNA]</scope>
    <source>
        <strain evidence="3 4">AM-OR11-026</strain>
    </source>
</reference>
<dbReference type="InParanoid" id="A0A1B7N1Z3"/>
<evidence type="ECO:0000256" key="2">
    <source>
        <dbReference type="SAM" id="Phobius"/>
    </source>
</evidence>
<keyword evidence="2" id="KW-0812">Transmembrane</keyword>
<dbReference type="Proteomes" id="UP000092154">
    <property type="component" value="Unassembled WGS sequence"/>
</dbReference>
<gene>
    <name evidence="3" type="ORF">K503DRAFT_130068</name>
</gene>